<dbReference type="PANTHER" id="PTHR48081">
    <property type="entry name" value="AB HYDROLASE SUPERFAMILY PROTEIN C4A8.06C"/>
    <property type="match status" value="1"/>
</dbReference>
<evidence type="ECO:0000313" key="5">
    <source>
        <dbReference type="Proteomes" id="UP000033608"/>
    </source>
</evidence>
<dbReference type="EMBL" id="LAJF01000020">
    <property type="protein sequence ID" value="KKB86805.1"/>
    <property type="molecule type" value="Genomic_DNA"/>
</dbReference>
<reference evidence="3 5" key="1">
    <citation type="submission" date="2015-03" db="EMBL/GenBank/DDBJ databases">
        <authorList>
            <person name="Hassan Y.I."/>
            <person name="Lepp D."/>
            <person name="Zhou T."/>
        </authorList>
    </citation>
    <scope>NUCLEOTIDE SEQUENCE [LARGE SCALE GENOMIC DNA]</scope>
    <source>
        <strain evidence="3 5">DSM 17137</strain>
    </source>
</reference>
<dbReference type="SUPFAM" id="SSF53474">
    <property type="entry name" value="alpha/beta-Hydrolases"/>
    <property type="match status" value="1"/>
</dbReference>
<dbReference type="InterPro" id="IPR029058">
    <property type="entry name" value="AB_hydrolase_fold"/>
</dbReference>
<organism evidence="3 5">
    <name type="scientific">Devosia limi DSM 17137</name>
    <dbReference type="NCBI Taxonomy" id="1121477"/>
    <lineage>
        <taxon>Bacteria</taxon>
        <taxon>Pseudomonadati</taxon>
        <taxon>Pseudomonadota</taxon>
        <taxon>Alphaproteobacteria</taxon>
        <taxon>Hyphomicrobiales</taxon>
        <taxon>Devosiaceae</taxon>
        <taxon>Devosia</taxon>
    </lineage>
</organism>
<evidence type="ECO:0000313" key="4">
    <source>
        <dbReference type="EMBL" id="SHF94039.1"/>
    </source>
</evidence>
<dbReference type="InterPro" id="IPR049492">
    <property type="entry name" value="BD-FAE-like_dom"/>
</dbReference>
<dbReference type="PROSITE" id="PS00122">
    <property type="entry name" value="CARBOXYLESTERASE_B_1"/>
    <property type="match status" value="1"/>
</dbReference>
<evidence type="ECO:0000256" key="1">
    <source>
        <dbReference type="ARBA" id="ARBA00022801"/>
    </source>
</evidence>
<dbReference type="OrthoDB" id="9771666at2"/>
<proteinExistence type="predicted"/>
<dbReference type="InterPro" id="IPR050300">
    <property type="entry name" value="GDXG_lipolytic_enzyme"/>
</dbReference>
<dbReference type="Proteomes" id="UP000184533">
    <property type="component" value="Unassembled WGS sequence"/>
</dbReference>
<dbReference type="Gene3D" id="3.40.50.1820">
    <property type="entry name" value="alpha/beta hydrolase"/>
    <property type="match status" value="1"/>
</dbReference>
<evidence type="ECO:0000313" key="3">
    <source>
        <dbReference type="EMBL" id="KKB86805.1"/>
    </source>
</evidence>
<dbReference type="RefSeq" id="WP_046133442.1">
    <property type="nucleotide sequence ID" value="NZ_FQVC01000018.1"/>
</dbReference>
<dbReference type="PANTHER" id="PTHR48081:SF33">
    <property type="entry name" value="KYNURENINE FORMAMIDASE"/>
    <property type="match status" value="1"/>
</dbReference>
<sequence length="282" mass="30437">MVGESIDLFKTRDHVADFDRYLVAFSERSQETRAVQISRLDVRYGEGPNEKLDLFLPAGLNSPRPIHLFVHGGYWRMFTKNDFSFVADTVVAAGGIAAIVDYDLMPAVRMKTIVAQVRCAAAWLVANASSFGGDANRLTISGHSAGAHLCCTLLETTSAVRPQSALLLSGIYQLAPLQTSFLQPLISLTDEEVADFSPASKSYRVGGQITLLVGEHETKPFHVQADEMAAMFAAQGVTATRSDVANANHMSIALDLGDAASVVGQTLTRMIAARTLDIEIYA</sequence>
<gene>
    <name evidence="4" type="ORF">SAMN02745223_03942</name>
    <name evidence="3" type="ORF">VW29_00680</name>
</gene>
<evidence type="ECO:0000259" key="2">
    <source>
        <dbReference type="Pfam" id="PF20434"/>
    </source>
</evidence>
<keyword evidence="1" id="KW-0378">Hydrolase</keyword>
<reference evidence="4 6" key="2">
    <citation type="submission" date="2016-11" db="EMBL/GenBank/DDBJ databases">
        <authorList>
            <person name="Jaros S."/>
            <person name="Januszkiewicz K."/>
            <person name="Wedrychowicz H."/>
        </authorList>
    </citation>
    <scope>NUCLEOTIDE SEQUENCE [LARGE SCALE GENOMIC DNA]</scope>
    <source>
        <strain evidence="4 6">DSM 17137</strain>
    </source>
</reference>
<dbReference type="STRING" id="1121477.SAMN02745223_03942"/>
<dbReference type="Pfam" id="PF20434">
    <property type="entry name" value="BD-FAE"/>
    <property type="match status" value="1"/>
</dbReference>
<dbReference type="InterPro" id="IPR019826">
    <property type="entry name" value="Carboxylesterase_B_AS"/>
</dbReference>
<protein>
    <submittedName>
        <fullName evidence="4">Arylformamidase</fullName>
    </submittedName>
</protein>
<keyword evidence="5" id="KW-1185">Reference proteome</keyword>
<evidence type="ECO:0000313" key="6">
    <source>
        <dbReference type="Proteomes" id="UP000184533"/>
    </source>
</evidence>
<accession>A0A0F5LWQ3</accession>
<dbReference type="PATRIC" id="fig|1121477.3.peg.1175"/>
<name>A0A0F5LWQ3_9HYPH</name>
<dbReference type="EMBL" id="FQVC01000018">
    <property type="protein sequence ID" value="SHF94039.1"/>
    <property type="molecule type" value="Genomic_DNA"/>
</dbReference>
<dbReference type="AlphaFoldDB" id="A0A0F5LWQ3"/>
<feature type="domain" description="BD-FAE-like" evidence="2">
    <location>
        <begin position="52"/>
        <end position="151"/>
    </location>
</feature>
<dbReference type="Proteomes" id="UP000033608">
    <property type="component" value="Unassembled WGS sequence"/>
</dbReference>
<dbReference type="GO" id="GO:0016787">
    <property type="term" value="F:hydrolase activity"/>
    <property type="evidence" value="ECO:0007669"/>
    <property type="project" value="UniProtKB-KW"/>
</dbReference>